<dbReference type="AlphaFoldDB" id="A0A426XY71"/>
<dbReference type="EMBL" id="AMZH03016458">
    <property type="protein sequence ID" value="RRT44445.1"/>
    <property type="molecule type" value="Genomic_DNA"/>
</dbReference>
<evidence type="ECO:0000313" key="2">
    <source>
        <dbReference type="Proteomes" id="UP000287651"/>
    </source>
</evidence>
<reference evidence="1 2" key="1">
    <citation type="journal article" date="2014" name="Agronomy (Basel)">
        <title>A Draft Genome Sequence for Ensete ventricosum, the Drought-Tolerant Tree Against Hunger.</title>
        <authorList>
            <person name="Harrison J."/>
            <person name="Moore K.A."/>
            <person name="Paszkiewicz K."/>
            <person name="Jones T."/>
            <person name="Grant M."/>
            <person name="Ambacheew D."/>
            <person name="Muzemil S."/>
            <person name="Studholme D.J."/>
        </authorList>
    </citation>
    <scope>NUCLEOTIDE SEQUENCE [LARGE SCALE GENOMIC DNA]</scope>
</reference>
<evidence type="ECO:0000313" key="1">
    <source>
        <dbReference type="EMBL" id="RRT44445.1"/>
    </source>
</evidence>
<protein>
    <submittedName>
        <fullName evidence="1">Uncharacterized protein</fullName>
    </submittedName>
</protein>
<gene>
    <name evidence="1" type="ORF">B296_00037782</name>
</gene>
<dbReference type="Proteomes" id="UP000287651">
    <property type="component" value="Unassembled WGS sequence"/>
</dbReference>
<comment type="caution">
    <text evidence="1">The sequence shown here is derived from an EMBL/GenBank/DDBJ whole genome shotgun (WGS) entry which is preliminary data.</text>
</comment>
<organism evidence="1 2">
    <name type="scientific">Ensete ventricosum</name>
    <name type="common">Abyssinian banana</name>
    <name type="synonym">Musa ensete</name>
    <dbReference type="NCBI Taxonomy" id="4639"/>
    <lineage>
        <taxon>Eukaryota</taxon>
        <taxon>Viridiplantae</taxon>
        <taxon>Streptophyta</taxon>
        <taxon>Embryophyta</taxon>
        <taxon>Tracheophyta</taxon>
        <taxon>Spermatophyta</taxon>
        <taxon>Magnoliopsida</taxon>
        <taxon>Liliopsida</taxon>
        <taxon>Zingiberales</taxon>
        <taxon>Musaceae</taxon>
        <taxon>Ensete</taxon>
    </lineage>
</organism>
<proteinExistence type="predicted"/>
<accession>A0A426XY71</accession>
<sequence length="78" mass="8951">MVEELARFDSSHVRKLVRVGREWGNRLNSVLRFRKTNLRSVIRALHHRPVARVLHEGLVGVEAPNVTPLTLKPVPRVI</sequence>
<name>A0A426XY71_ENSVE</name>